<dbReference type="GO" id="GO:0015171">
    <property type="term" value="F:amino acid transmembrane transporter activity"/>
    <property type="evidence" value="ECO:0007669"/>
    <property type="project" value="TreeGrafter"/>
</dbReference>
<accession>A0A7Y9KFU0</accession>
<feature type="transmembrane region" description="Helical" evidence="7">
    <location>
        <begin position="126"/>
        <end position="147"/>
    </location>
</feature>
<dbReference type="InterPro" id="IPR001123">
    <property type="entry name" value="LeuE-type"/>
</dbReference>
<dbReference type="EMBL" id="JACCBT010000001">
    <property type="protein sequence ID" value="NYE17737.1"/>
    <property type="molecule type" value="Genomic_DNA"/>
</dbReference>
<evidence type="ECO:0000256" key="1">
    <source>
        <dbReference type="ARBA" id="ARBA00004651"/>
    </source>
</evidence>
<evidence type="ECO:0000256" key="4">
    <source>
        <dbReference type="ARBA" id="ARBA00022989"/>
    </source>
</evidence>
<reference evidence="8 9" key="1">
    <citation type="submission" date="2020-07" db="EMBL/GenBank/DDBJ databases">
        <title>Sequencing the genomes of 1000 actinobacteria strains.</title>
        <authorList>
            <person name="Klenk H.-P."/>
        </authorList>
    </citation>
    <scope>NUCLEOTIDE SEQUENCE [LARGE SCALE GENOMIC DNA]</scope>
    <source>
        <strain evidence="8 9">DSM 43461</strain>
    </source>
</reference>
<sequence>MQSSILTFALAALVLIMIPGPDQALVTRSTLAGGRAAGLLTTVGGVAGLAVHAGAAALGLSALLLASATAFAALKIVGAAYLLWMAVQTLRSAARSRREPEAAPVERAGRPGRPRRRPMSALGQGFLSNALNPKVALFFVTFLPQFLSAESAGAARGRALLLSAVFALLYLVWFGLYVAVVDGFGRLLRRPRVKAGIERVTGVLLIGFAVKLATARQSS</sequence>
<evidence type="ECO:0000313" key="9">
    <source>
        <dbReference type="Proteomes" id="UP000591272"/>
    </source>
</evidence>
<evidence type="ECO:0000256" key="2">
    <source>
        <dbReference type="ARBA" id="ARBA00022475"/>
    </source>
</evidence>
<keyword evidence="2" id="KW-1003">Cell membrane</keyword>
<dbReference type="Proteomes" id="UP000591272">
    <property type="component" value="Unassembled WGS sequence"/>
</dbReference>
<proteinExistence type="predicted"/>
<dbReference type="RefSeq" id="WP_179838034.1">
    <property type="nucleotide sequence ID" value="NZ_BMRD01000003.1"/>
</dbReference>
<evidence type="ECO:0000256" key="5">
    <source>
        <dbReference type="ARBA" id="ARBA00023136"/>
    </source>
</evidence>
<keyword evidence="5 7" id="KW-0472">Membrane</keyword>
<gene>
    <name evidence="8" type="ORF">BJ999_008033</name>
</gene>
<dbReference type="GO" id="GO:0005886">
    <property type="term" value="C:plasma membrane"/>
    <property type="evidence" value="ECO:0007669"/>
    <property type="project" value="UniProtKB-SubCell"/>
</dbReference>
<comment type="subcellular location">
    <subcellularLocation>
        <location evidence="1">Cell membrane</location>
        <topology evidence="1">Multi-pass membrane protein</topology>
    </subcellularLocation>
</comment>
<dbReference type="Pfam" id="PF01810">
    <property type="entry name" value="LysE"/>
    <property type="match status" value="1"/>
</dbReference>
<dbReference type="AlphaFoldDB" id="A0A7Y9KFU0"/>
<evidence type="ECO:0000313" key="8">
    <source>
        <dbReference type="EMBL" id="NYE17737.1"/>
    </source>
</evidence>
<dbReference type="PIRSF" id="PIRSF006324">
    <property type="entry name" value="LeuE"/>
    <property type="match status" value="1"/>
</dbReference>
<comment type="caution">
    <text evidence="8">The sequence shown here is derived from an EMBL/GenBank/DDBJ whole genome shotgun (WGS) entry which is preliminary data.</text>
</comment>
<feature type="transmembrane region" description="Helical" evidence="7">
    <location>
        <begin position="159"/>
        <end position="180"/>
    </location>
</feature>
<name>A0A7Y9KFU0_9ACTN</name>
<organism evidence="8 9">
    <name type="scientific">Actinomadura citrea</name>
    <dbReference type="NCBI Taxonomy" id="46158"/>
    <lineage>
        <taxon>Bacteria</taxon>
        <taxon>Bacillati</taxon>
        <taxon>Actinomycetota</taxon>
        <taxon>Actinomycetes</taxon>
        <taxon>Streptosporangiales</taxon>
        <taxon>Thermomonosporaceae</taxon>
        <taxon>Actinomadura</taxon>
    </lineage>
</organism>
<evidence type="ECO:0000256" key="7">
    <source>
        <dbReference type="SAM" id="Phobius"/>
    </source>
</evidence>
<keyword evidence="4 7" id="KW-1133">Transmembrane helix</keyword>
<keyword evidence="9" id="KW-1185">Reference proteome</keyword>
<feature type="region of interest" description="Disordered" evidence="6">
    <location>
        <begin position="98"/>
        <end position="117"/>
    </location>
</feature>
<dbReference type="PANTHER" id="PTHR30086">
    <property type="entry name" value="ARGININE EXPORTER PROTEIN ARGO"/>
    <property type="match status" value="1"/>
</dbReference>
<evidence type="ECO:0000256" key="3">
    <source>
        <dbReference type="ARBA" id="ARBA00022692"/>
    </source>
</evidence>
<protein>
    <submittedName>
        <fullName evidence="8">Threonine/homoserine/homoserine lactone efflux protein</fullName>
    </submittedName>
</protein>
<keyword evidence="3 7" id="KW-0812">Transmembrane</keyword>
<dbReference type="PANTHER" id="PTHR30086:SF20">
    <property type="entry name" value="ARGININE EXPORTER PROTEIN ARGO-RELATED"/>
    <property type="match status" value="1"/>
</dbReference>
<evidence type="ECO:0000256" key="6">
    <source>
        <dbReference type="SAM" id="MobiDB-lite"/>
    </source>
</evidence>
<feature type="transmembrane region" description="Helical" evidence="7">
    <location>
        <begin position="62"/>
        <end position="87"/>
    </location>
</feature>